<name>A0A2S5J0E7_9MICC</name>
<evidence type="ECO:0000313" key="2">
    <source>
        <dbReference type="EMBL" id="PPB50316.1"/>
    </source>
</evidence>
<evidence type="ECO:0000259" key="1">
    <source>
        <dbReference type="Pfam" id="PF13847"/>
    </source>
</evidence>
<reference evidence="2 3" key="1">
    <citation type="journal article" date="2014" name="Int. J. Syst. Evol. Microbiol.">
        <title>Arthrobacter pityocampae sp. nov., isolated from Thaumetopoea pityocampa (Lep., Thaumetopoeidae).</title>
        <authorList>
            <person name="Ince I.A."/>
            <person name="Demirbag Z."/>
            <person name="Kati H."/>
        </authorList>
    </citation>
    <scope>NUCLEOTIDE SEQUENCE [LARGE SCALE GENOMIC DNA]</scope>
    <source>
        <strain evidence="2 3">Tp2</strain>
    </source>
</reference>
<evidence type="ECO:0000313" key="3">
    <source>
        <dbReference type="Proteomes" id="UP000239297"/>
    </source>
</evidence>
<gene>
    <name evidence="2" type="ORF">C4K88_05070</name>
</gene>
<proteinExistence type="predicted"/>
<dbReference type="InterPro" id="IPR025714">
    <property type="entry name" value="Methyltranfer_dom"/>
</dbReference>
<keyword evidence="2" id="KW-0830">Ubiquinone</keyword>
<dbReference type="Proteomes" id="UP000239297">
    <property type="component" value="Unassembled WGS sequence"/>
</dbReference>
<dbReference type="Pfam" id="PF13847">
    <property type="entry name" value="Methyltransf_31"/>
    <property type="match status" value="1"/>
</dbReference>
<comment type="caution">
    <text evidence="2">The sequence shown here is derived from an EMBL/GenBank/DDBJ whole genome shotgun (WGS) entry which is preliminary data.</text>
</comment>
<sequence length="214" mass="22914">MAEKYSRFAPFYDLLSGEFPVYRAGRVLGIRSLDLEPGHQVLDLACGTGLNFAHLQDRIGPSGTIVGIDRSAEMLAQARRKADRRGWSNIILLQADATTSSAASLSASIASRGGKDLSDATLATYALSLMKPWEAAWETMKDLTAPSGSLCVVDMQDPASRIPGMTALARVACRLGGADITVQPWQGLERDCTQVTGAAARGGHLQVRTGRRRP</sequence>
<protein>
    <submittedName>
        <fullName evidence="2">Ubiquinone biosynthesis protein</fullName>
    </submittedName>
</protein>
<dbReference type="EMBL" id="PRKW01000002">
    <property type="protein sequence ID" value="PPB50316.1"/>
    <property type="molecule type" value="Genomic_DNA"/>
</dbReference>
<dbReference type="AlphaFoldDB" id="A0A2S5J0E7"/>
<keyword evidence="3" id="KW-1185">Reference proteome</keyword>
<accession>A0A2S5J0E7</accession>
<dbReference type="InterPro" id="IPR029063">
    <property type="entry name" value="SAM-dependent_MTases_sf"/>
</dbReference>
<dbReference type="Gene3D" id="3.40.50.150">
    <property type="entry name" value="Vaccinia Virus protein VP39"/>
    <property type="match status" value="1"/>
</dbReference>
<dbReference type="OrthoDB" id="7032234at2"/>
<organism evidence="2 3">
    <name type="scientific">Arthrobacter pityocampae</name>
    <dbReference type="NCBI Taxonomy" id="547334"/>
    <lineage>
        <taxon>Bacteria</taxon>
        <taxon>Bacillati</taxon>
        <taxon>Actinomycetota</taxon>
        <taxon>Actinomycetes</taxon>
        <taxon>Micrococcales</taxon>
        <taxon>Micrococcaceae</taxon>
        <taxon>Arthrobacter</taxon>
    </lineage>
</organism>
<dbReference type="CDD" id="cd02440">
    <property type="entry name" value="AdoMet_MTases"/>
    <property type="match status" value="1"/>
</dbReference>
<dbReference type="SUPFAM" id="SSF53335">
    <property type="entry name" value="S-adenosyl-L-methionine-dependent methyltransferases"/>
    <property type="match status" value="1"/>
</dbReference>
<feature type="domain" description="Methyltransferase" evidence="1">
    <location>
        <begin position="36"/>
        <end position="156"/>
    </location>
</feature>